<dbReference type="RefSeq" id="WP_200350111.1">
    <property type="nucleotide sequence ID" value="NZ_BAABHZ010000005.1"/>
</dbReference>
<comment type="caution">
    <text evidence="2">The sequence shown here is derived from an EMBL/GenBank/DDBJ whole genome shotgun (WGS) entry which is preliminary data.</text>
</comment>
<evidence type="ECO:0000313" key="3">
    <source>
        <dbReference type="Proteomes" id="UP000600139"/>
    </source>
</evidence>
<dbReference type="SUPFAM" id="SSF56300">
    <property type="entry name" value="Metallo-dependent phosphatases"/>
    <property type="match status" value="1"/>
</dbReference>
<feature type="domain" description="Calcineurin-like phosphoesterase" evidence="1">
    <location>
        <begin position="5"/>
        <end position="151"/>
    </location>
</feature>
<evidence type="ECO:0000313" key="2">
    <source>
        <dbReference type="EMBL" id="MBK1815141.1"/>
    </source>
</evidence>
<dbReference type="PANTHER" id="PTHR42850:SF7">
    <property type="entry name" value="BIS(5'-NUCLEOSYL)-TETRAPHOSPHATASE PRPE [ASYMMETRICAL]"/>
    <property type="match status" value="1"/>
</dbReference>
<dbReference type="Proteomes" id="UP000600139">
    <property type="component" value="Unassembled WGS sequence"/>
</dbReference>
<accession>A0A934R1D8</accession>
<dbReference type="InterPro" id="IPR050126">
    <property type="entry name" value="Ap4A_hydrolase"/>
</dbReference>
<dbReference type="Gene3D" id="3.60.21.10">
    <property type="match status" value="1"/>
</dbReference>
<dbReference type="Pfam" id="PF00149">
    <property type="entry name" value="Metallophos"/>
    <property type="match status" value="1"/>
</dbReference>
<sequence>MKKYDVIGDIHGHAVELGSLLEKLGYRRNVAGTYMPPEADRITVFTGDYIDRGGENFEVIRTVRDMVSAGHAHAIMGNHDLNAVLFHTLHPDSETGEMKPLRKHDLYHTRLHQTFIDELERDPESGEENLGWLKSLPICLERDGLRFVHAMWDQAALDHLRADGLLNADGTLHPDHWHELAMKGTPGCDAVDLLTKGQKIDLPPGVEFINADGHTRGEARLKWWADAGDAGLMLYQAVLGVPAEAMPDIPAPEVVKDRMRQLQDTRGTVVFFGHYWMSGEYPTVETERAICLDQSVAKDGYLAAATVTVEDGKVLEMSFHSVKARPAAR</sequence>
<reference evidence="2" key="1">
    <citation type="submission" date="2021-01" db="EMBL/GenBank/DDBJ databases">
        <title>Modified the classification status of verrucomicrobia.</title>
        <authorList>
            <person name="Feng X."/>
        </authorList>
    </citation>
    <scope>NUCLEOTIDE SEQUENCE</scope>
    <source>
        <strain evidence="2">JCM 18052</strain>
    </source>
</reference>
<organism evidence="2 3">
    <name type="scientific">Luteolibacter yonseiensis</name>
    <dbReference type="NCBI Taxonomy" id="1144680"/>
    <lineage>
        <taxon>Bacteria</taxon>
        <taxon>Pseudomonadati</taxon>
        <taxon>Verrucomicrobiota</taxon>
        <taxon>Verrucomicrobiia</taxon>
        <taxon>Verrucomicrobiales</taxon>
        <taxon>Verrucomicrobiaceae</taxon>
        <taxon>Luteolibacter</taxon>
    </lineage>
</organism>
<protein>
    <submittedName>
        <fullName evidence="2">Metallophosphoesterase</fullName>
    </submittedName>
</protein>
<proteinExistence type="predicted"/>
<dbReference type="InterPro" id="IPR029052">
    <property type="entry name" value="Metallo-depent_PP-like"/>
</dbReference>
<dbReference type="InterPro" id="IPR036866">
    <property type="entry name" value="RibonucZ/Hydroxyglut_hydro"/>
</dbReference>
<dbReference type="AlphaFoldDB" id="A0A934R1D8"/>
<keyword evidence="3" id="KW-1185">Reference proteome</keyword>
<dbReference type="GO" id="GO:0016791">
    <property type="term" value="F:phosphatase activity"/>
    <property type="evidence" value="ECO:0007669"/>
    <property type="project" value="TreeGrafter"/>
</dbReference>
<evidence type="ECO:0000259" key="1">
    <source>
        <dbReference type="Pfam" id="PF00149"/>
    </source>
</evidence>
<dbReference type="InterPro" id="IPR004843">
    <property type="entry name" value="Calcineurin-like_PHP"/>
</dbReference>
<dbReference type="EMBL" id="JAENIK010000005">
    <property type="protein sequence ID" value="MBK1815141.1"/>
    <property type="molecule type" value="Genomic_DNA"/>
</dbReference>
<dbReference type="GO" id="GO:0005737">
    <property type="term" value="C:cytoplasm"/>
    <property type="evidence" value="ECO:0007669"/>
    <property type="project" value="TreeGrafter"/>
</dbReference>
<gene>
    <name evidence="2" type="ORF">JIN84_05930</name>
</gene>
<dbReference type="PANTHER" id="PTHR42850">
    <property type="entry name" value="METALLOPHOSPHOESTERASE"/>
    <property type="match status" value="1"/>
</dbReference>
<name>A0A934R1D8_9BACT</name>
<dbReference type="SUPFAM" id="SSF56281">
    <property type="entry name" value="Metallo-hydrolase/oxidoreductase"/>
    <property type="match status" value="1"/>
</dbReference>